<protein>
    <submittedName>
        <fullName evidence="2">FkbM family methyltransferase</fullName>
    </submittedName>
</protein>
<dbReference type="NCBIfam" id="TIGR01444">
    <property type="entry name" value="fkbM_fam"/>
    <property type="match status" value="1"/>
</dbReference>
<dbReference type="GO" id="GO:0032259">
    <property type="term" value="P:methylation"/>
    <property type="evidence" value="ECO:0007669"/>
    <property type="project" value="UniProtKB-KW"/>
</dbReference>
<comment type="caution">
    <text evidence="2">The sequence shown here is derived from an EMBL/GenBank/DDBJ whole genome shotgun (WGS) entry which is preliminary data.</text>
</comment>
<organism evidence="2 3">
    <name type="scientific">Floridaenema evergladense BLCC-F167</name>
    <dbReference type="NCBI Taxonomy" id="3153639"/>
    <lineage>
        <taxon>Bacteria</taxon>
        <taxon>Bacillati</taxon>
        <taxon>Cyanobacteriota</taxon>
        <taxon>Cyanophyceae</taxon>
        <taxon>Oscillatoriophycideae</taxon>
        <taxon>Aerosakkonematales</taxon>
        <taxon>Aerosakkonemataceae</taxon>
        <taxon>Floridanema</taxon>
        <taxon>Floridanema evergladense</taxon>
    </lineage>
</organism>
<dbReference type="SUPFAM" id="SSF53335">
    <property type="entry name" value="S-adenosyl-L-methionine-dependent methyltransferases"/>
    <property type="match status" value="1"/>
</dbReference>
<dbReference type="PANTHER" id="PTHR34203:SF15">
    <property type="entry name" value="SLL1173 PROTEIN"/>
    <property type="match status" value="1"/>
</dbReference>
<feature type="domain" description="Methyltransferase FkbM" evidence="1">
    <location>
        <begin position="111"/>
        <end position="264"/>
    </location>
</feature>
<proteinExistence type="predicted"/>
<sequence>MGIKQELIKGFIKLNSYVLGEKNTLFGLKYLLHILPIRYAAPINWLALAEIPLDSETELLYTYGSPREFPQTKIKVNPNCLHSRFFVMSGYYEEFLTQEILLERRKGLLVDIGANFGYYSVLWLQKEGTRVIAVEPVTEYVELLHENLKDYPSRSEVFSGCIGDRNGTALLDTFGDPTMLTKVVTDEHQAGVRRSEMLTLNSLLEKYNEPRIDVLKIDAEGYDLKILESCKSLFAAKAIKTVFWETANSPEQQKMMEFLESLGYTKILSEGATGYELRDNN</sequence>
<dbReference type="EMBL" id="JBHFNT010000238">
    <property type="protein sequence ID" value="MFB2838102.1"/>
    <property type="molecule type" value="Genomic_DNA"/>
</dbReference>
<dbReference type="Gene3D" id="3.40.50.150">
    <property type="entry name" value="Vaccinia Virus protein VP39"/>
    <property type="match status" value="1"/>
</dbReference>
<keyword evidence="2" id="KW-0489">Methyltransferase</keyword>
<dbReference type="Pfam" id="PF05050">
    <property type="entry name" value="Methyltransf_21"/>
    <property type="match status" value="1"/>
</dbReference>
<gene>
    <name evidence="2" type="ORF">ACE1CA_26685</name>
</gene>
<dbReference type="Proteomes" id="UP001576780">
    <property type="component" value="Unassembled WGS sequence"/>
</dbReference>
<evidence type="ECO:0000313" key="2">
    <source>
        <dbReference type="EMBL" id="MFB2838102.1"/>
    </source>
</evidence>
<dbReference type="RefSeq" id="WP_413280432.1">
    <property type="nucleotide sequence ID" value="NZ_JBHFNT010000238.1"/>
</dbReference>
<dbReference type="InterPro" id="IPR052514">
    <property type="entry name" value="SAM-dependent_MTase"/>
</dbReference>
<dbReference type="InterPro" id="IPR006342">
    <property type="entry name" value="FkbM_mtfrase"/>
</dbReference>
<evidence type="ECO:0000259" key="1">
    <source>
        <dbReference type="Pfam" id="PF05050"/>
    </source>
</evidence>
<reference evidence="2 3" key="1">
    <citation type="submission" date="2024-09" db="EMBL/GenBank/DDBJ databases">
        <title>Floridaenema gen nov. (Aerosakkonemataceae, Aerosakkonematales ord. nov., Cyanobacteria) from benthic tropical and subtropical fresh waters, with the description of four new species.</title>
        <authorList>
            <person name="Moretto J.A."/>
            <person name="Berthold D.E."/>
            <person name="Lefler F.W."/>
            <person name="Huang I.-S."/>
            <person name="Laughinghouse H. IV."/>
        </authorList>
    </citation>
    <scope>NUCLEOTIDE SEQUENCE [LARGE SCALE GENOMIC DNA]</scope>
    <source>
        <strain evidence="2 3">BLCC-F167</strain>
    </source>
</reference>
<dbReference type="GO" id="GO:0008168">
    <property type="term" value="F:methyltransferase activity"/>
    <property type="evidence" value="ECO:0007669"/>
    <property type="project" value="UniProtKB-KW"/>
</dbReference>
<keyword evidence="3" id="KW-1185">Reference proteome</keyword>
<dbReference type="PANTHER" id="PTHR34203">
    <property type="entry name" value="METHYLTRANSFERASE, FKBM FAMILY PROTEIN"/>
    <property type="match status" value="1"/>
</dbReference>
<evidence type="ECO:0000313" key="3">
    <source>
        <dbReference type="Proteomes" id="UP001576780"/>
    </source>
</evidence>
<dbReference type="InterPro" id="IPR029063">
    <property type="entry name" value="SAM-dependent_MTases_sf"/>
</dbReference>
<name>A0ABV4WSP2_9CYAN</name>
<accession>A0ABV4WSP2</accession>
<keyword evidence="2" id="KW-0808">Transferase</keyword>